<feature type="non-terminal residue" evidence="1">
    <location>
        <position position="1"/>
    </location>
</feature>
<comment type="caution">
    <text evidence="1">The sequence shown here is derived from an EMBL/GenBank/DDBJ whole genome shotgun (WGS) entry which is preliminary data.</text>
</comment>
<dbReference type="EMBL" id="BARW01028933">
    <property type="protein sequence ID" value="GAJ04116.1"/>
    <property type="molecule type" value="Genomic_DNA"/>
</dbReference>
<organism evidence="1">
    <name type="scientific">marine sediment metagenome</name>
    <dbReference type="NCBI Taxonomy" id="412755"/>
    <lineage>
        <taxon>unclassified sequences</taxon>
        <taxon>metagenomes</taxon>
        <taxon>ecological metagenomes</taxon>
    </lineage>
</organism>
<protein>
    <recommendedName>
        <fullName evidence="2">F5/8 type C domain-containing protein</fullName>
    </recommendedName>
</protein>
<reference evidence="1" key="1">
    <citation type="journal article" date="2014" name="Front. Microbiol.">
        <title>High frequency of phylogenetically diverse reductive dehalogenase-homologous genes in deep subseafloor sedimentary metagenomes.</title>
        <authorList>
            <person name="Kawai M."/>
            <person name="Futagami T."/>
            <person name="Toyoda A."/>
            <person name="Takaki Y."/>
            <person name="Nishi S."/>
            <person name="Hori S."/>
            <person name="Arai W."/>
            <person name="Tsubouchi T."/>
            <person name="Morono Y."/>
            <person name="Uchiyama I."/>
            <person name="Ito T."/>
            <person name="Fujiyama A."/>
            <person name="Inagaki F."/>
            <person name="Takami H."/>
        </authorList>
    </citation>
    <scope>NUCLEOTIDE SEQUENCE</scope>
    <source>
        <strain evidence="1">Expedition CK06-06</strain>
    </source>
</reference>
<accession>X1UW55</accession>
<proteinExistence type="predicted"/>
<dbReference type="AlphaFoldDB" id="X1UW55"/>
<gene>
    <name evidence="1" type="ORF">S12H4_46601</name>
</gene>
<name>X1UW55_9ZZZZ</name>
<evidence type="ECO:0000313" key="1">
    <source>
        <dbReference type="EMBL" id="GAJ04116.1"/>
    </source>
</evidence>
<evidence type="ECO:0008006" key="2">
    <source>
        <dbReference type="Google" id="ProtNLM"/>
    </source>
</evidence>
<sequence>SAPCAENWRFGDLDFYENETKLKMAPSHSFKSAWMSAGTGEEWVYVDLGISSTFDNIKLHW</sequence>